<dbReference type="RefSeq" id="WP_076625903.1">
    <property type="nucleotide sequence ID" value="NZ_BMEW01000020.1"/>
</dbReference>
<proteinExistence type="predicted"/>
<dbReference type="Proteomes" id="UP000186559">
    <property type="component" value="Plasmid pTPRO6"/>
</dbReference>
<dbReference type="Gene3D" id="2.150.10.10">
    <property type="entry name" value="Serralysin-like metalloprotease, C-terminal"/>
    <property type="match status" value="3"/>
</dbReference>
<dbReference type="AlphaFoldDB" id="A0A1U7DDK9"/>
<dbReference type="Gene3D" id="2.60.120.380">
    <property type="match status" value="1"/>
</dbReference>
<dbReference type="PROSITE" id="PS00330">
    <property type="entry name" value="HEMOLYSIN_CALCIUM"/>
    <property type="match status" value="2"/>
</dbReference>
<dbReference type="InterPro" id="IPR011049">
    <property type="entry name" value="Serralysin-like_metalloprot_C"/>
</dbReference>
<dbReference type="GO" id="GO:0005576">
    <property type="term" value="C:extracellular region"/>
    <property type="evidence" value="ECO:0007669"/>
    <property type="project" value="UniProtKB-SubCell"/>
</dbReference>
<dbReference type="InterPro" id="IPR018511">
    <property type="entry name" value="Hemolysin-typ_Ca-bd_CS"/>
</dbReference>
<dbReference type="InterPro" id="IPR001343">
    <property type="entry name" value="Hemolysn_Ca-bd"/>
</dbReference>
<keyword evidence="4" id="KW-1185">Reference proteome</keyword>
<accession>A0A1U7DDK9</accession>
<dbReference type="Pfam" id="PF00353">
    <property type="entry name" value="HemolysinCabind"/>
    <property type="match status" value="6"/>
</dbReference>
<organism evidence="3 4">
    <name type="scientific">Salipiger profundus</name>
    <dbReference type="NCBI Taxonomy" id="1229727"/>
    <lineage>
        <taxon>Bacteria</taxon>
        <taxon>Pseudomonadati</taxon>
        <taxon>Pseudomonadota</taxon>
        <taxon>Alphaproteobacteria</taxon>
        <taxon>Rhodobacterales</taxon>
        <taxon>Roseobacteraceae</taxon>
        <taxon>Salipiger</taxon>
    </lineage>
</organism>
<dbReference type="PRINTS" id="PR00313">
    <property type="entry name" value="CABNDNGRPT"/>
</dbReference>
<evidence type="ECO:0000313" key="3">
    <source>
        <dbReference type="EMBL" id="APX26254.1"/>
    </source>
</evidence>
<geneLocation type="plasmid" evidence="4">
    <name>ptpro6</name>
</geneLocation>
<dbReference type="GO" id="GO:0005509">
    <property type="term" value="F:calcium ion binding"/>
    <property type="evidence" value="ECO:0007669"/>
    <property type="project" value="InterPro"/>
</dbReference>
<evidence type="ECO:0000256" key="1">
    <source>
        <dbReference type="ARBA" id="ARBA00004613"/>
    </source>
</evidence>
<name>A0A1U7DDK9_9RHOB</name>
<comment type="subcellular location">
    <subcellularLocation>
        <location evidence="1">Secreted</location>
    </subcellularLocation>
</comment>
<reference evidence="3 4" key="1">
    <citation type="submission" date="2016-03" db="EMBL/GenBank/DDBJ databases">
        <title>Deep-sea bacteria in the southern Pacific.</title>
        <authorList>
            <person name="Tang K."/>
        </authorList>
    </citation>
    <scope>NUCLEOTIDE SEQUENCE [LARGE SCALE GENOMIC DNA]</scope>
    <source>
        <strain evidence="3 4">JLT2016</strain>
        <plasmid evidence="4">Plasmid ptpro6</plasmid>
    </source>
</reference>
<sequence>MSTHASYTETTDAPADTSTPYTISSGDTFSGTIDYFGDYDWVAIYLTAGVEYTISLTGSDSGDGTLGDPYVWLYDDGGFEIDHDDDGGFGYDSLLTYTADYTGWYYIEADAFSDAYTGTYLMSVTSAGTPGSYILGTNGFDILSGTSGDDTIDGLAANDFLDGLEGDDVIYGGQGNDSLLGREGDDTVYGGDNHDNIALHEGDDYAEGGLGNDSIGGSDGYDTIYGGSGNDVIGGGADDDEIYAGDDQDRVGGGDGNDYIDGGAGDDTMGGSGGDDYVDGWTGDDSLGGGAGNDTILGYDGNDAVGAGDGNDVVDGENGNDFLAGGNGDDTIYGGDGYDTINAGDGDDVMYGGYDGGDGYSDVFVFNDFNWGEYDEIRDFEDGVDLIRLSGVSPSDLSFDDTEYGVEVTVGDTGHVIYVEGMDSTTLTSADFYFV</sequence>
<evidence type="ECO:0000256" key="2">
    <source>
        <dbReference type="ARBA" id="ARBA00022525"/>
    </source>
</evidence>
<dbReference type="SUPFAM" id="SSF51120">
    <property type="entry name" value="beta-Roll"/>
    <property type="match status" value="3"/>
</dbReference>
<keyword evidence="2" id="KW-0964">Secreted</keyword>
<protein>
    <submittedName>
        <fullName evidence="3">Putative calcium-binding protein</fullName>
    </submittedName>
</protein>
<gene>
    <name evidence="3" type="ORF">Ga0080559_TMP5154</name>
</gene>
<evidence type="ECO:0000313" key="4">
    <source>
        <dbReference type="Proteomes" id="UP000186559"/>
    </source>
</evidence>
<dbReference type="KEGG" id="tpro:Ga0080559_TMP5154"/>
<keyword evidence="3" id="KW-0614">Plasmid</keyword>
<dbReference type="PANTHER" id="PTHR38340">
    <property type="entry name" value="S-LAYER PROTEIN"/>
    <property type="match status" value="1"/>
</dbReference>
<dbReference type="PANTHER" id="PTHR38340:SF1">
    <property type="entry name" value="S-LAYER PROTEIN"/>
    <property type="match status" value="1"/>
</dbReference>
<dbReference type="InterPro" id="IPR050557">
    <property type="entry name" value="RTX_toxin/Mannuronan_C5-epim"/>
</dbReference>
<dbReference type="EMBL" id="CP014802">
    <property type="protein sequence ID" value="APX26254.1"/>
    <property type="molecule type" value="Genomic_DNA"/>
</dbReference>